<feature type="active site" description="O-(5'-phospho-DNA)-serine intermediate" evidence="4 5">
    <location>
        <position position="27"/>
    </location>
</feature>
<dbReference type="Proteomes" id="UP001108029">
    <property type="component" value="Unassembled WGS sequence"/>
</dbReference>
<evidence type="ECO:0000256" key="1">
    <source>
        <dbReference type="ARBA" id="ARBA00022908"/>
    </source>
</evidence>
<keyword evidence="2" id="KW-0238">DNA-binding</keyword>
<dbReference type="AlphaFoldDB" id="A0A9Q3Z773"/>
<proteinExistence type="predicted"/>
<sequence>MGKTLTSSIDVAAGATTLRAVDYLRVSTEDQAKGYGVAYTSKKTARYMERKGWEHVGTYTDEGVSGSLEAHQRGDLKRLMEDAHRDPRPFDMVVVNEGRAIGRTGRAFWRWVWDLEELGIFVAVVKDDYDNSTASGRSKMRKDADYAEEERENIRSRTQGGIQEKAEDGGFPGGQARYGYRIANKGKKGEQKLVIDECDGGEYCTRALPCEPLHEAVVLRRARVFAVKFRGNWRKVALSLNAEGLLNRSGKPWSHANIRSRLMNEDLLKGRFVFRSTKNAELGPDGRPVWGESIVMELDPMFTPEEVAELRRATSKPARSAAGPGRVYSLSSRIISPCGKHYVGATRADATTRHYRCTGKAEAYPGAPTCSCSQIDAGGVETWAWTEVCKLLGDAERLRTMAEQWMGTTVGGTFSEAG</sequence>
<evidence type="ECO:0000313" key="8">
    <source>
        <dbReference type="EMBL" id="MCD9874257.1"/>
    </source>
</evidence>
<keyword evidence="1" id="KW-0229">DNA integration</keyword>
<evidence type="ECO:0000256" key="5">
    <source>
        <dbReference type="PROSITE-ProRule" id="PRU10137"/>
    </source>
</evidence>
<dbReference type="InterPro" id="IPR038109">
    <property type="entry name" value="DNA_bind_recomb_sf"/>
</dbReference>
<dbReference type="Gene3D" id="3.40.50.1390">
    <property type="entry name" value="Resolvase, N-terminal catalytic domain"/>
    <property type="match status" value="1"/>
</dbReference>
<gene>
    <name evidence="8" type="ORF">LJ657_11310</name>
</gene>
<dbReference type="EMBL" id="JAJSBI010000004">
    <property type="protein sequence ID" value="MCD9874257.1"/>
    <property type="molecule type" value="Genomic_DNA"/>
</dbReference>
<name>A0A9Q3Z773_9ACTN</name>
<dbReference type="PANTHER" id="PTHR30461">
    <property type="entry name" value="DNA-INVERTASE FROM LAMBDOID PROPHAGE"/>
    <property type="match status" value="1"/>
</dbReference>
<dbReference type="SUPFAM" id="SSF53041">
    <property type="entry name" value="Resolvase-like"/>
    <property type="match status" value="1"/>
</dbReference>
<dbReference type="PANTHER" id="PTHR30461:SF2">
    <property type="entry name" value="SERINE RECOMBINASE PINE-RELATED"/>
    <property type="match status" value="1"/>
</dbReference>
<evidence type="ECO:0000256" key="6">
    <source>
        <dbReference type="SAM" id="MobiDB-lite"/>
    </source>
</evidence>
<dbReference type="PROSITE" id="PS00397">
    <property type="entry name" value="RECOMBINASES_1"/>
    <property type="match status" value="1"/>
</dbReference>
<dbReference type="InterPro" id="IPR006118">
    <property type="entry name" value="Recombinase_CS"/>
</dbReference>
<evidence type="ECO:0000256" key="3">
    <source>
        <dbReference type="ARBA" id="ARBA00023172"/>
    </source>
</evidence>
<dbReference type="Gene3D" id="3.90.1750.20">
    <property type="entry name" value="Putative Large Serine Recombinase, Chain B, Domain 2"/>
    <property type="match status" value="1"/>
</dbReference>
<protein>
    <submittedName>
        <fullName evidence="8">Recombinase family protein</fullName>
    </submittedName>
</protein>
<dbReference type="GO" id="GO:0003677">
    <property type="term" value="F:DNA binding"/>
    <property type="evidence" value="ECO:0007669"/>
    <property type="project" value="UniProtKB-KW"/>
</dbReference>
<dbReference type="CDD" id="cd00338">
    <property type="entry name" value="Ser_Recombinase"/>
    <property type="match status" value="1"/>
</dbReference>
<feature type="region of interest" description="Disordered" evidence="6">
    <location>
        <begin position="134"/>
        <end position="168"/>
    </location>
</feature>
<dbReference type="InterPro" id="IPR006119">
    <property type="entry name" value="Resolv_N"/>
</dbReference>
<evidence type="ECO:0000256" key="4">
    <source>
        <dbReference type="PIRSR" id="PIRSR606118-50"/>
    </source>
</evidence>
<reference evidence="8" key="1">
    <citation type="submission" date="2021-12" db="EMBL/GenBank/DDBJ databases">
        <authorList>
            <person name="Lee J.-H."/>
            <person name="Kim S.-B."/>
        </authorList>
    </citation>
    <scope>NUCLEOTIDE SEQUENCE</scope>
    <source>
        <strain evidence="8">NR30</strain>
    </source>
</reference>
<dbReference type="Pfam" id="PF00239">
    <property type="entry name" value="Resolvase"/>
    <property type="match status" value="1"/>
</dbReference>
<comment type="caution">
    <text evidence="8">The sequence shown here is derived from an EMBL/GenBank/DDBJ whole genome shotgun (WGS) entry which is preliminary data.</text>
</comment>
<keyword evidence="3" id="KW-0233">DNA recombination</keyword>
<dbReference type="GO" id="GO:0015074">
    <property type="term" value="P:DNA integration"/>
    <property type="evidence" value="ECO:0007669"/>
    <property type="project" value="UniProtKB-KW"/>
</dbReference>
<evidence type="ECO:0000313" key="9">
    <source>
        <dbReference type="Proteomes" id="UP001108029"/>
    </source>
</evidence>
<keyword evidence="9" id="KW-1185">Reference proteome</keyword>
<dbReference type="InterPro" id="IPR036162">
    <property type="entry name" value="Resolvase-like_N_sf"/>
</dbReference>
<evidence type="ECO:0000256" key="2">
    <source>
        <dbReference type="ARBA" id="ARBA00023125"/>
    </source>
</evidence>
<dbReference type="InterPro" id="IPR050639">
    <property type="entry name" value="SSR_resolvase"/>
</dbReference>
<accession>A0A9Q3Z773</accession>
<dbReference type="SMART" id="SM00857">
    <property type="entry name" value="Resolvase"/>
    <property type="match status" value="1"/>
</dbReference>
<dbReference type="GO" id="GO:0000150">
    <property type="term" value="F:DNA strand exchange activity"/>
    <property type="evidence" value="ECO:0007669"/>
    <property type="project" value="InterPro"/>
</dbReference>
<dbReference type="RefSeq" id="WP_232648306.1">
    <property type="nucleotide sequence ID" value="NZ_JAJSBI010000004.1"/>
</dbReference>
<feature type="domain" description="Resolvase/invertase-type recombinase catalytic" evidence="7">
    <location>
        <begin position="19"/>
        <end position="169"/>
    </location>
</feature>
<dbReference type="PROSITE" id="PS51736">
    <property type="entry name" value="RECOMBINASES_3"/>
    <property type="match status" value="1"/>
</dbReference>
<evidence type="ECO:0000259" key="7">
    <source>
        <dbReference type="PROSITE" id="PS51736"/>
    </source>
</evidence>
<organism evidence="8 9">
    <name type="scientific">Streptomyces guryensis</name>
    <dbReference type="NCBI Taxonomy" id="2886947"/>
    <lineage>
        <taxon>Bacteria</taxon>
        <taxon>Bacillati</taxon>
        <taxon>Actinomycetota</taxon>
        <taxon>Actinomycetes</taxon>
        <taxon>Kitasatosporales</taxon>
        <taxon>Streptomycetaceae</taxon>
        <taxon>Streptomyces</taxon>
    </lineage>
</organism>